<evidence type="ECO:0000256" key="3">
    <source>
        <dbReference type="ARBA" id="ARBA00023136"/>
    </source>
</evidence>
<dbReference type="Pfam" id="PF00672">
    <property type="entry name" value="HAMP"/>
    <property type="match status" value="1"/>
</dbReference>
<organism evidence="10 11">
    <name type="scientific">Paenibacillus mellifer</name>
    <dbReference type="NCBI Taxonomy" id="2937794"/>
    <lineage>
        <taxon>Bacteria</taxon>
        <taxon>Bacillati</taxon>
        <taxon>Bacillota</taxon>
        <taxon>Bacilli</taxon>
        <taxon>Bacillales</taxon>
        <taxon>Paenibacillaceae</taxon>
        <taxon>Paenibacillus</taxon>
    </lineage>
</organism>
<dbReference type="InterPro" id="IPR004089">
    <property type="entry name" value="MCPsignal_dom"/>
</dbReference>
<comment type="caution">
    <text evidence="10">The sequence shown here is derived from an EMBL/GenBank/DDBJ whole genome shotgun (WGS) entry which is preliminary data.</text>
</comment>
<keyword evidence="2" id="KW-1003">Cell membrane</keyword>
<evidence type="ECO:0000313" key="11">
    <source>
        <dbReference type="Proteomes" id="UP001139534"/>
    </source>
</evidence>
<sequence>MKRFKLNSIRKKLYTGFGVVLAMLLILGMIGLANLTAVNRTYSKLLEHQIQSIGLIKQLNILIEAEHASVSDFMITGDQKELDKFNHLQSEFMKLHDELLALIADRDKRQVLYGLDLLQEQFLSISDKMIDARIKGDEKTLVATATDQGEVLDKFVEVAERLVDTEQALADAETVNAKKDVASAQTSMSIIAVLALVLSGAAAYFISSNISKPIIQLKAAAAQIAAGDLTDIDLQLKQKDELGALAEAFKIMHSNLRKLIEEIGFHAEQVAASSEQLTAGAEQTSQATNHIASITEELAQGSEIQVNRIAGSVDMVQRMDSEAVQIAESARNVTGSALHASRVVMEGNDAVKIAMNQMSSIQEHVNQVADSVQTLGALSNEIGSIISFITEIANQTNLLSLNASIEAARAGEAGKGFAVVALEVKKLAEQTAVSGRQIAGVIQTIRQETLQSVKKVELGEQAVLSGIHSVKAAGEAFDAIETAIRGVTAEIQEVTEASQGMSSETNALVDTFGSIAEITNRTAEGTHGVSASAQEQLATMEEMTSSAVALAKMSEDLLELISKFKIH</sequence>
<dbReference type="RefSeq" id="WP_248551423.1">
    <property type="nucleotide sequence ID" value="NZ_JALPRK010000006.1"/>
</dbReference>
<keyword evidence="3 7" id="KW-0472">Membrane</keyword>
<dbReference type="CDD" id="cd06225">
    <property type="entry name" value="HAMP"/>
    <property type="match status" value="1"/>
</dbReference>
<dbReference type="EMBL" id="JALPRK010000006">
    <property type="protein sequence ID" value="MCK8487214.1"/>
    <property type="molecule type" value="Genomic_DNA"/>
</dbReference>
<dbReference type="Pfam" id="PF00015">
    <property type="entry name" value="MCPsignal"/>
    <property type="match status" value="1"/>
</dbReference>
<dbReference type="InterPro" id="IPR024478">
    <property type="entry name" value="HlyB_4HB_MCP"/>
</dbReference>
<dbReference type="SUPFAM" id="SSF58104">
    <property type="entry name" value="Methyl-accepting chemotaxis protein (MCP) signaling domain"/>
    <property type="match status" value="1"/>
</dbReference>
<dbReference type="Gene3D" id="6.10.340.10">
    <property type="match status" value="1"/>
</dbReference>
<proteinExistence type="inferred from homology"/>
<dbReference type="GO" id="GO:0007165">
    <property type="term" value="P:signal transduction"/>
    <property type="evidence" value="ECO:0007669"/>
    <property type="project" value="UniProtKB-KW"/>
</dbReference>
<dbReference type="Gene3D" id="1.10.287.950">
    <property type="entry name" value="Methyl-accepting chemotaxis protein"/>
    <property type="match status" value="1"/>
</dbReference>
<feature type="domain" description="Methyl-accepting transducer" evidence="8">
    <location>
        <begin position="280"/>
        <end position="516"/>
    </location>
</feature>
<keyword evidence="4 6" id="KW-0807">Transducer</keyword>
<evidence type="ECO:0000256" key="2">
    <source>
        <dbReference type="ARBA" id="ARBA00022475"/>
    </source>
</evidence>
<evidence type="ECO:0000313" key="10">
    <source>
        <dbReference type="EMBL" id="MCK8487214.1"/>
    </source>
</evidence>
<dbReference type="PROSITE" id="PS50111">
    <property type="entry name" value="CHEMOTAXIS_TRANSDUC_2"/>
    <property type="match status" value="1"/>
</dbReference>
<evidence type="ECO:0000259" key="9">
    <source>
        <dbReference type="PROSITE" id="PS50885"/>
    </source>
</evidence>
<evidence type="ECO:0000256" key="1">
    <source>
        <dbReference type="ARBA" id="ARBA00004236"/>
    </source>
</evidence>
<dbReference type="GO" id="GO:0006935">
    <property type="term" value="P:chemotaxis"/>
    <property type="evidence" value="ECO:0007669"/>
    <property type="project" value="InterPro"/>
</dbReference>
<keyword evidence="7" id="KW-0812">Transmembrane</keyword>
<evidence type="ECO:0000256" key="4">
    <source>
        <dbReference type="ARBA" id="ARBA00023224"/>
    </source>
</evidence>
<evidence type="ECO:0000256" key="6">
    <source>
        <dbReference type="PROSITE-ProRule" id="PRU00284"/>
    </source>
</evidence>
<comment type="similarity">
    <text evidence="5">Belongs to the methyl-accepting chemotaxis (MCP) protein family.</text>
</comment>
<dbReference type="SMART" id="SM00304">
    <property type="entry name" value="HAMP"/>
    <property type="match status" value="1"/>
</dbReference>
<evidence type="ECO:0000256" key="7">
    <source>
        <dbReference type="SAM" id="Phobius"/>
    </source>
</evidence>
<reference evidence="10" key="1">
    <citation type="submission" date="2022-04" db="EMBL/GenBank/DDBJ databases">
        <authorList>
            <person name="Seo M.-J."/>
        </authorList>
    </citation>
    <scope>NUCLEOTIDE SEQUENCE</scope>
    <source>
        <strain evidence="10">MBLB2552</strain>
    </source>
</reference>
<dbReference type="PRINTS" id="PR00260">
    <property type="entry name" value="CHEMTRNSDUCR"/>
</dbReference>
<comment type="subcellular location">
    <subcellularLocation>
        <location evidence="1">Cell membrane</location>
    </subcellularLocation>
</comment>
<evidence type="ECO:0000259" key="8">
    <source>
        <dbReference type="PROSITE" id="PS50111"/>
    </source>
</evidence>
<dbReference type="GO" id="GO:0005886">
    <property type="term" value="C:plasma membrane"/>
    <property type="evidence" value="ECO:0007669"/>
    <property type="project" value="UniProtKB-SubCell"/>
</dbReference>
<evidence type="ECO:0000256" key="5">
    <source>
        <dbReference type="ARBA" id="ARBA00029447"/>
    </source>
</evidence>
<protein>
    <submittedName>
        <fullName evidence="10">Methyl-accepting chemotaxis protein</fullName>
    </submittedName>
</protein>
<dbReference type="GO" id="GO:0004888">
    <property type="term" value="F:transmembrane signaling receptor activity"/>
    <property type="evidence" value="ECO:0007669"/>
    <property type="project" value="InterPro"/>
</dbReference>
<accession>A0A9X1XXM8</accession>
<dbReference type="Proteomes" id="UP001139534">
    <property type="component" value="Unassembled WGS sequence"/>
</dbReference>
<dbReference type="Pfam" id="PF12729">
    <property type="entry name" value="4HB_MCP_1"/>
    <property type="match status" value="1"/>
</dbReference>
<dbReference type="SMART" id="SM00283">
    <property type="entry name" value="MA"/>
    <property type="match status" value="1"/>
</dbReference>
<dbReference type="InterPro" id="IPR003660">
    <property type="entry name" value="HAMP_dom"/>
</dbReference>
<feature type="transmembrane region" description="Helical" evidence="7">
    <location>
        <begin position="12"/>
        <end position="33"/>
    </location>
</feature>
<dbReference type="AlphaFoldDB" id="A0A9X1XXM8"/>
<dbReference type="PANTHER" id="PTHR32089:SF112">
    <property type="entry name" value="LYSOZYME-LIKE PROTEIN-RELATED"/>
    <property type="match status" value="1"/>
</dbReference>
<keyword evidence="7" id="KW-1133">Transmembrane helix</keyword>
<dbReference type="InterPro" id="IPR004090">
    <property type="entry name" value="Chemotax_Me-accpt_rcpt"/>
</dbReference>
<name>A0A9X1XXM8_9BACL</name>
<dbReference type="PROSITE" id="PS50885">
    <property type="entry name" value="HAMP"/>
    <property type="match status" value="1"/>
</dbReference>
<gene>
    <name evidence="10" type="ORF">M0651_08535</name>
</gene>
<keyword evidence="11" id="KW-1185">Reference proteome</keyword>
<feature type="domain" description="HAMP" evidence="9">
    <location>
        <begin position="208"/>
        <end position="261"/>
    </location>
</feature>
<dbReference type="PANTHER" id="PTHR32089">
    <property type="entry name" value="METHYL-ACCEPTING CHEMOTAXIS PROTEIN MCPB"/>
    <property type="match status" value="1"/>
</dbReference>